<organism evidence="1">
    <name type="scientific">Streptomyces sp. WT6</name>
    <dbReference type="NCBI Taxonomy" id="1486372"/>
    <lineage>
        <taxon>Bacteria</taxon>
        <taxon>Bacillati</taxon>
        <taxon>Actinomycetota</taxon>
        <taxon>Actinomycetes</taxon>
        <taxon>Kitasatosporales</taxon>
        <taxon>Streptomycetaceae</taxon>
        <taxon>Streptomyces</taxon>
    </lineage>
</organism>
<proteinExistence type="predicted"/>
<gene>
    <name evidence="1" type="ORF">wt6.26</name>
</gene>
<dbReference type="EMBL" id="KJ411867">
    <property type="protein sequence ID" value="AHX39403.1"/>
    <property type="molecule type" value="Genomic_DNA"/>
</dbReference>
<sequence>MSTARSGVFPGRWANLSVGQRAVNIAHALIRAAGEQAMATLKSWRLLRKLRWSTTRITAFVRAVLAPHLTGSDQG</sequence>
<protein>
    <recommendedName>
        <fullName evidence="2">DDE Tnp4 domain-containing protein</fullName>
    </recommendedName>
</protein>
<reference evidence="1" key="1">
    <citation type="submission" date="2014-02" db="EMBL/GenBank/DDBJ databases">
        <title>Streptomyces sp. WT6 mevalonate pathway gene cluster, complete sequence.</title>
        <authorList>
            <person name="Wang T."/>
            <person name="Qin Z."/>
        </authorList>
    </citation>
    <scope>NUCLEOTIDE SEQUENCE</scope>
    <source>
        <strain evidence="1">WT6</strain>
    </source>
</reference>
<dbReference type="AlphaFoldDB" id="A0A023PYR7"/>
<evidence type="ECO:0008006" key="2">
    <source>
        <dbReference type="Google" id="ProtNLM"/>
    </source>
</evidence>
<name>A0A023PYR7_9ACTN</name>
<accession>A0A023PYR7</accession>
<evidence type="ECO:0000313" key="1">
    <source>
        <dbReference type="EMBL" id="AHX39403.1"/>
    </source>
</evidence>